<protein>
    <submittedName>
        <fullName evidence="1">Uncharacterized protein</fullName>
    </submittedName>
</protein>
<proteinExistence type="predicted"/>
<sequence>MNIHLREVICTSKVNQFMPDTVRSPLSPLKVLIQFWMDCRKETGFGGYLSVIYAGTLSNTLEFQVNLIRKPFLQIATYVVFCKYFNDSNKNQSYKYVSDHMKLRPNLRNWNAISRVICGPPVKIQLPHTAYVKRGLPPLKFDQTKFLSSASNYWVLLANRGPPHQQHQIKLINDVVFYY</sequence>
<gene>
    <name evidence="1" type="ORF">AXF42_Ash016716</name>
</gene>
<evidence type="ECO:0000313" key="1">
    <source>
        <dbReference type="EMBL" id="PKA57670.1"/>
    </source>
</evidence>
<organism evidence="1 2">
    <name type="scientific">Apostasia shenzhenica</name>
    <dbReference type="NCBI Taxonomy" id="1088818"/>
    <lineage>
        <taxon>Eukaryota</taxon>
        <taxon>Viridiplantae</taxon>
        <taxon>Streptophyta</taxon>
        <taxon>Embryophyta</taxon>
        <taxon>Tracheophyta</taxon>
        <taxon>Spermatophyta</taxon>
        <taxon>Magnoliopsida</taxon>
        <taxon>Liliopsida</taxon>
        <taxon>Asparagales</taxon>
        <taxon>Orchidaceae</taxon>
        <taxon>Apostasioideae</taxon>
        <taxon>Apostasia</taxon>
    </lineage>
</organism>
<dbReference type="Proteomes" id="UP000236161">
    <property type="component" value="Unassembled WGS sequence"/>
</dbReference>
<evidence type="ECO:0000313" key="2">
    <source>
        <dbReference type="Proteomes" id="UP000236161"/>
    </source>
</evidence>
<dbReference type="OrthoDB" id="10603415at2759"/>
<dbReference type="AlphaFoldDB" id="A0A2I0AQ39"/>
<keyword evidence="2" id="KW-1185">Reference proteome</keyword>
<name>A0A2I0AQ39_9ASPA</name>
<reference evidence="1 2" key="1">
    <citation type="journal article" date="2017" name="Nature">
        <title>The Apostasia genome and the evolution of orchids.</title>
        <authorList>
            <person name="Zhang G.Q."/>
            <person name="Liu K.W."/>
            <person name="Li Z."/>
            <person name="Lohaus R."/>
            <person name="Hsiao Y.Y."/>
            <person name="Niu S.C."/>
            <person name="Wang J.Y."/>
            <person name="Lin Y.C."/>
            <person name="Xu Q."/>
            <person name="Chen L.J."/>
            <person name="Yoshida K."/>
            <person name="Fujiwara S."/>
            <person name="Wang Z.W."/>
            <person name="Zhang Y.Q."/>
            <person name="Mitsuda N."/>
            <person name="Wang M."/>
            <person name="Liu G.H."/>
            <person name="Pecoraro L."/>
            <person name="Huang H.X."/>
            <person name="Xiao X.J."/>
            <person name="Lin M."/>
            <person name="Wu X.Y."/>
            <person name="Wu W.L."/>
            <person name="Chen Y.Y."/>
            <person name="Chang S.B."/>
            <person name="Sakamoto S."/>
            <person name="Ohme-Takagi M."/>
            <person name="Yagi M."/>
            <person name="Zeng S.J."/>
            <person name="Shen C.Y."/>
            <person name="Yeh C.M."/>
            <person name="Luo Y.B."/>
            <person name="Tsai W.C."/>
            <person name="Van de Peer Y."/>
            <person name="Liu Z.J."/>
        </authorList>
    </citation>
    <scope>NUCLEOTIDE SEQUENCE [LARGE SCALE GENOMIC DNA]</scope>
    <source>
        <strain evidence="2">cv. Shenzhen</strain>
        <tissue evidence="1">Stem</tissue>
    </source>
</reference>
<accession>A0A2I0AQ39</accession>
<dbReference type="EMBL" id="KZ451961">
    <property type="protein sequence ID" value="PKA57670.1"/>
    <property type="molecule type" value="Genomic_DNA"/>
</dbReference>